<proteinExistence type="predicted"/>
<name>A0A508AU74_9GAMM</name>
<sequence length="171" mass="18649">MIWKNAQCELLLTDALGLRVSPQGLAMNLLQPRLPPEATEARTLFGAAERVLVLYADYKHYKAHIASICDYMLTGGVTCRFESLVPTEDIDPGAPTLLHALLQLNNADDDSRNMYLSGYPLKRSFPIALMLDSDEIDLTRTFKVLAFCVGTPVTSIRGPAPGDPGSALEIA</sequence>
<comment type="caution">
    <text evidence="1">The sequence shown here is derived from an EMBL/GenBank/DDBJ whole genome shotgun (WGS) entry which is preliminary data.</text>
</comment>
<reference evidence="1 2" key="1">
    <citation type="submission" date="2019-10" db="EMBL/GenBank/DDBJ databases">
        <title>Lysobacter alkalisoli sp. nov., isolated from saline-alkaline soil.</title>
        <authorList>
            <person name="Sun J.-Q."/>
        </authorList>
    </citation>
    <scope>NUCLEOTIDE SEQUENCE [LARGE SCALE GENOMIC DNA]</scope>
    <source>
        <strain evidence="1 2">KCTC 42381</strain>
    </source>
</reference>
<evidence type="ECO:0000313" key="2">
    <source>
        <dbReference type="Proteomes" id="UP000320431"/>
    </source>
</evidence>
<evidence type="ECO:0000313" key="1">
    <source>
        <dbReference type="EMBL" id="KAB8193938.1"/>
    </source>
</evidence>
<organism evidence="1 2">
    <name type="scientific">Marilutibacter maris</name>
    <dbReference type="NCBI Taxonomy" id="1605891"/>
    <lineage>
        <taxon>Bacteria</taxon>
        <taxon>Pseudomonadati</taxon>
        <taxon>Pseudomonadota</taxon>
        <taxon>Gammaproteobacteria</taxon>
        <taxon>Lysobacterales</taxon>
        <taxon>Lysobacteraceae</taxon>
        <taxon>Marilutibacter</taxon>
    </lineage>
</organism>
<protein>
    <submittedName>
        <fullName evidence="1">Uncharacterized protein</fullName>
    </submittedName>
</protein>
<dbReference type="RefSeq" id="WP_141481768.1">
    <property type="nucleotide sequence ID" value="NZ_VICD02000086.1"/>
</dbReference>
<dbReference type="AlphaFoldDB" id="A0A508AU74"/>
<accession>A0A508AU74</accession>
<dbReference type="EMBL" id="VICD02000086">
    <property type="protein sequence ID" value="KAB8193938.1"/>
    <property type="molecule type" value="Genomic_DNA"/>
</dbReference>
<gene>
    <name evidence="1" type="ORF">FKV24_006275</name>
</gene>
<dbReference type="Proteomes" id="UP000320431">
    <property type="component" value="Unassembled WGS sequence"/>
</dbReference>